<dbReference type="Gene3D" id="3.20.20.70">
    <property type="entry name" value="Aldolase class I"/>
    <property type="match status" value="1"/>
</dbReference>
<dbReference type="GO" id="GO:0009401">
    <property type="term" value="P:phosphoenolpyruvate-dependent sugar phosphotransferase system"/>
    <property type="evidence" value="ECO:0007669"/>
    <property type="project" value="TreeGrafter"/>
</dbReference>
<dbReference type="PANTHER" id="PTHR32502">
    <property type="entry name" value="N-ACETYLGALACTOSAMINE PERMEASE II COMPONENT-RELATED"/>
    <property type="match status" value="1"/>
</dbReference>
<keyword evidence="3" id="KW-1185">Reference proteome</keyword>
<sequence length="318" mass="35642">MQQLIARIERHKAGESVGIFSVCSAHPWVIRAALAQAVRRGEPVLIEATSNQVNQFGGYTGMTPAQFRDAVWHQANECGLPRYRVWLGGDHLGPNAWQDRPVAEAMALTETLIDDYVAVGFRKIHLDCSMRCQDDSAQLDYGQLSQRAARLCAVVERCWRLDGGEPPVCIIGTEVPVPGGAHEALDGLAMTTPQAVEQTLSTHRQAWRAAGLEAVWPRVIELVVQPGVEFDHQSVERYRPERDAALSRFIEQWPHMVYEAHSTDYQSPQMYQELVRDHFDILKVGPAHCVKRYLRWTALSGNGKASIARPTFAPPWSR</sequence>
<gene>
    <name evidence="2" type="ordered locus">SG0177</name>
</gene>
<evidence type="ECO:0000313" key="2">
    <source>
        <dbReference type="EMBL" id="BAE73452.1"/>
    </source>
</evidence>
<dbReference type="GO" id="GO:0005975">
    <property type="term" value="P:carbohydrate metabolic process"/>
    <property type="evidence" value="ECO:0007669"/>
    <property type="project" value="InterPro"/>
</dbReference>
<dbReference type="EMBL" id="AP008232">
    <property type="protein sequence ID" value="BAE73452.1"/>
    <property type="molecule type" value="Genomic_DNA"/>
</dbReference>
<dbReference type="InterPro" id="IPR012062">
    <property type="entry name" value="GatZ/KbaZ-like"/>
</dbReference>
<dbReference type="Proteomes" id="UP000001932">
    <property type="component" value="Chromosome"/>
</dbReference>
<reference evidence="2 3" key="1">
    <citation type="journal article" date="2006" name="Genome Res.">
        <title>Massive genome erosion and functional adaptations provide insights into the symbiotic lifestyle of Sodalis glossinidius in the tsetse host.</title>
        <authorList>
            <person name="Toh H."/>
            <person name="Weiss B.L."/>
            <person name="Perkin S.A.H."/>
            <person name="Yamashita A."/>
            <person name="Oshima K."/>
            <person name="Hattori M."/>
            <person name="Aksoy S."/>
        </authorList>
    </citation>
    <scope>NUCLEOTIDE SEQUENCE [LARGE SCALE GENOMIC DNA]</scope>
    <source>
        <strain evidence="3">morsitans</strain>
    </source>
</reference>
<dbReference type="Pfam" id="PF08013">
    <property type="entry name" value="GatZ_KbaZ-like"/>
    <property type="match status" value="1"/>
</dbReference>
<dbReference type="GO" id="GO:2001059">
    <property type="term" value="P:D-tagatose 6-phosphate catabolic process"/>
    <property type="evidence" value="ECO:0007669"/>
    <property type="project" value="UniProtKB-UniPathway"/>
</dbReference>
<proteinExistence type="predicted"/>
<dbReference type="KEGG" id="sgl:SG0177"/>
<name>Q2NWM3_SODGM</name>
<keyword evidence="2" id="KW-0418">Kinase</keyword>
<dbReference type="SUPFAM" id="SSF51569">
    <property type="entry name" value="Aldolase"/>
    <property type="match status" value="1"/>
</dbReference>
<dbReference type="eggNOG" id="COG4573">
    <property type="taxonomic scope" value="Bacteria"/>
</dbReference>
<keyword evidence="2" id="KW-0808">Transferase</keyword>
<dbReference type="GO" id="GO:0016301">
    <property type="term" value="F:kinase activity"/>
    <property type="evidence" value="ECO:0007669"/>
    <property type="project" value="UniProtKB-KW"/>
</dbReference>
<accession>Q2NWM3</accession>
<dbReference type="UniPathway" id="UPA00704">
    <property type="reaction ID" value="UER00716"/>
</dbReference>
<evidence type="ECO:0000313" key="3">
    <source>
        <dbReference type="Proteomes" id="UP000001932"/>
    </source>
</evidence>
<organism evidence="2 3">
    <name type="scientific">Sodalis glossinidius (strain morsitans)</name>
    <dbReference type="NCBI Taxonomy" id="343509"/>
    <lineage>
        <taxon>Bacteria</taxon>
        <taxon>Pseudomonadati</taxon>
        <taxon>Pseudomonadota</taxon>
        <taxon>Gammaproteobacteria</taxon>
        <taxon>Enterobacterales</taxon>
        <taxon>Bruguierivoracaceae</taxon>
        <taxon>Sodalis</taxon>
    </lineage>
</organism>
<dbReference type="HOGENOM" id="CLU_053334_0_0_6"/>
<dbReference type="STRING" id="343509.SG0177"/>
<dbReference type="PANTHER" id="PTHR32502:SF2">
    <property type="entry name" value="D-TAGATOSE-1,6-BISPHOSPHATE ALDOLASE SUBUNIT KBAZ"/>
    <property type="match status" value="1"/>
</dbReference>
<dbReference type="InterPro" id="IPR050303">
    <property type="entry name" value="GatZ_KbaZ_carbometab"/>
</dbReference>
<evidence type="ECO:0000256" key="1">
    <source>
        <dbReference type="ARBA" id="ARBA00005191"/>
    </source>
</evidence>
<dbReference type="InterPro" id="IPR013785">
    <property type="entry name" value="Aldolase_TIM"/>
</dbReference>
<dbReference type="GO" id="GO:0005886">
    <property type="term" value="C:plasma membrane"/>
    <property type="evidence" value="ECO:0007669"/>
    <property type="project" value="TreeGrafter"/>
</dbReference>
<comment type="pathway">
    <text evidence="1">Carbohydrate metabolism; D-tagatose 6-phosphate degradation; D-glyceraldehyde 3-phosphate and glycerone phosphate from D-tagatose 6-phosphate: step 2/2.</text>
</comment>
<protein>
    <submittedName>
        <fullName evidence="2">Tagatose 6-phosphate kinase</fullName>
    </submittedName>
</protein>
<dbReference type="AlphaFoldDB" id="Q2NWM3"/>